<dbReference type="RefSeq" id="WP_160690809.1">
    <property type="nucleotide sequence ID" value="NZ_CP047897.1"/>
</dbReference>
<name>A0A6P1NYF8_9BACT</name>
<organism evidence="1 2">
    <name type="scientific">Nibribacter ruber</name>
    <dbReference type="NCBI Taxonomy" id="2698458"/>
    <lineage>
        <taxon>Bacteria</taxon>
        <taxon>Pseudomonadati</taxon>
        <taxon>Bacteroidota</taxon>
        <taxon>Cytophagia</taxon>
        <taxon>Cytophagales</taxon>
        <taxon>Hymenobacteraceae</taxon>
        <taxon>Nibribacter</taxon>
    </lineage>
</organism>
<dbReference type="KEGG" id="nib:GU926_08235"/>
<dbReference type="EMBL" id="CP047897">
    <property type="protein sequence ID" value="QHL87424.1"/>
    <property type="molecule type" value="Genomic_DNA"/>
</dbReference>
<dbReference type="Proteomes" id="UP000464214">
    <property type="component" value="Chromosome"/>
</dbReference>
<reference evidence="1 2" key="1">
    <citation type="submission" date="2020-01" db="EMBL/GenBank/DDBJ databases">
        <authorList>
            <person name="Kim M."/>
        </authorList>
    </citation>
    <scope>NUCLEOTIDE SEQUENCE [LARGE SCALE GENOMIC DNA]</scope>
    <source>
        <strain evidence="1 2">BT10</strain>
    </source>
</reference>
<evidence type="ECO:0000313" key="2">
    <source>
        <dbReference type="Proteomes" id="UP000464214"/>
    </source>
</evidence>
<evidence type="ECO:0000313" key="1">
    <source>
        <dbReference type="EMBL" id="QHL87424.1"/>
    </source>
</evidence>
<sequence length="185" mass="21099">MKTTSSMKAVFVITNSLDASSVKAFLLSLFSLFLRLVLNGPNHTANLINGHVYEMTAKGREKTELDEWLKKTNRRVQVLKPLGPFDLPKESKPYGFFDLVMMLFQLIARKLGLKWTWNGRTGVLRRWVGWFCSEFSAICGYRPNPWLYTPGAFLTDPYFEEVGVFTTKQGIGVTCSFKIESLIKV</sequence>
<proteinExistence type="predicted"/>
<keyword evidence="2" id="KW-1185">Reference proteome</keyword>
<protein>
    <submittedName>
        <fullName evidence="1">Uncharacterized protein</fullName>
    </submittedName>
</protein>
<gene>
    <name evidence="1" type="ORF">GU926_08235</name>
</gene>
<dbReference type="AlphaFoldDB" id="A0A6P1NYF8"/>
<accession>A0A6P1NYF8</accession>